<comment type="caution">
    <text evidence="2">The sequence shown here is derived from an EMBL/GenBank/DDBJ whole genome shotgun (WGS) entry which is preliminary data.</text>
</comment>
<organism evidence="2 3">
    <name type="scientific">Corallococcus terminator</name>
    <dbReference type="NCBI Taxonomy" id="2316733"/>
    <lineage>
        <taxon>Bacteria</taxon>
        <taxon>Pseudomonadati</taxon>
        <taxon>Myxococcota</taxon>
        <taxon>Myxococcia</taxon>
        <taxon>Myxococcales</taxon>
        <taxon>Cystobacterineae</taxon>
        <taxon>Myxococcaceae</taxon>
        <taxon>Corallococcus</taxon>
    </lineage>
</organism>
<dbReference type="Proteomes" id="UP000268094">
    <property type="component" value="Unassembled WGS sequence"/>
</dbReference>
<evidence type="ECO:0000313" key="3">
    <source>
        <dbReference type="Proteomes" id="UP000268094"/>
    </source>
</evidence>
<protein>
    <submittedName>
        <fullName evidence="2">Uncharacterized protein</fullName>
    </submittedName>
</protein>
<keyword evidence="3" id="KW-1185">Reference proteome</keyword>
<reference evidence="3" key="1">
    <citation type="submission" date="2018-09" db="EMBL/GenBank/DDBJ databases">
        <authorList>
            <person name="Livingstone P.G."/>
            <person name="Whitworth D.E."/>
        </authorList>
    </citation>
    <scope>NUCLEOTIDE SEQUENCE [LARGE SCALE GENOMIC DNA]</scope>
    <source>
        <strain evidence="3">CA054A</strain>
    </source>
</reference>
<gene>
    <name evidence="2" type="ORF">D7V88_01230</name>
</gene>
<dbReference type="AlphaFoldDB" id="A0A3A8JTM5"/>
<name>A0A3A8JTM5_9BACT</name>
<accession>A0A3A8JTM5</accession>
<dbReference type="Gene3D" id="2.20.110.10">
    <property type="entry name" value="Histone H3 K4-specific methyltransferase SET7/9 N-terminal domain"/>
    <property type="match status" value="1"/>
</dbReference>
<evidence type="ECO:0000256" key="1">
    <source>
        <dbReference type="SAM" id="MobiDB-lite"/>
    </source>
</evidence>
<dbReference type="EMBL" id="RAVZ01000004">
    <property type="protein sequence ID" value="RKG93761.1"/>
    <property type="molecule type" value="Genomic_DNA"/>
</dbReference>
<sequence length="305" mass="33619">MTESRAADAFEALASFLEANGKGHWLIRGTPTPEAPHPLWAHLVPSSLRAFAARCGYPSLLAPKLRMTLVPLHVQPAIGLAEPGFDWHLYKALLQTAVRRANGAFFAGFDFSDVGGWSLRNDGQGERVWGVEDSLAIPGDDQGPFEDWLIARFQEVHLLASKAPTAGGTAKKKRPSDPSHELRMYDEYVPLYPATVMQDAKWPNGTTKSQGAFLDNKPEGPFRFFYATGAPLASGHFENGVRQGTWRYHLPPSHTEDSAEKRLWGEGEVKDGLEEGPWIGSDSGSPRERTRVFRSGVIEAQELRG</sequence>
<feature type="region of interest" description="Disordered" evidence="1">
    <location>
        <begin position="271"/>
        <end position="290"/>
    </location>
</feature>
<dbReference type="SUPFAM" id="SSF82185">
    <property type="entry name" value="Histone H3 K4-specific methyltransferase SET7/9 N-terminal domain"/>
    <property type="match status" value="1"/>
</dbReference>
<evidence type="ECO:0000313" key="2">
    <source>
        <dbReference type="EMBL" id="RKG93761.1"/>
    </source>
</evidence>
<proteinExistence type="predicted"/>